<feature type="compositionally biased region" description="Low complexity" evidence="1">
    <location>
        <begin position="686"/>
        <end position="698"/>
    </location>
</feature>
<feature type="region of interest" description="Disordered" evidence="1">
    <location>
        <begin position="658"/>
        <end position="720"/>
    </location>
</feature>
<dbReference type="EMBL" id="JROU02001489">
    <property type="protein sequence ID" value="OEH76300.1"/>
    <property type="molecule type" value="Genomic_DNA"/>
</dbReference>
<dbReference type="InParanoid" id="A0A1D3CYM2"/>
<evidence type="ECO:0000313" key="3">
    <source>
        <dbReference type="Proteomes" id="UP000095192"/>
    </source>
</evidence>
<evidence type="ECO:0000256" key="1">
    <source>
        <dbReference type="SAM" id="MobiDB-lite"/>
    </source>
</evidence>
<proteinExistence type="predicted"/>
<evidence type="ECO:0000313" key="2">
    <source>
        <dbReference type="EMBL" id="OEH76300.1"/>
    </source>
</evidence>
<gene>
    <name evidence="2" type="ORF">cyc_06730</name>
</gene>
<dbReference type="VEuPathDB" id="ToxoDB:cyc_06730"/>
<sequence>MDLDAERPVPRLPCSTRKNTLVHVPQGKAQKFIRTTTTSQRIDTMSTSSSTSQPFVPITKAFKNGFYVASTARSPLETEVPAQSTLWAHKPAAEISSRYTVTPWGKVLLRVLALIGCIIPAAKAETAITEASAVAEAARSTWNPLGNSDSSTFHGSRLSAIYPSFSEEESYEKNGKTSPSGFRAREACRSFVAHAGLEHLVHSVDEEAGTSAKKIHEGKKRSTPPEKSREKPLKRESTDGLNEKKEILEALETATTDGVSCFKTIVDSPPQEGRWAFLHELQSIRQGLLIYAASQKVLTDLVHLTGVSSNVKPGNRVKLLDKYKQAGERVFTVSAVNDNLVTLQDIDHAVDLKDTIVTGDPIEVGFVDTTLTNKWKNLEREDPVIFSKFLEFASDHGYGEALESARRTAKLGSLLQALAENSDVIEILQIILKHHAFPACLSLNTPNLMTQDSLLLARLLEMSTVGSRLMSPVVQSPHENPVSKVILSPGATPMHTLDKNTALEEQCLVGTFTELGLNAAAMDGLSCRELWSTGEARKQIPSYSQQAHQNLQNIESVCFTDGSSEAHPELIPQSLMKQCNQTCLVKASLREGWLNKNMKKQRKKYKLSHHYLRIGDAVRMTTHYSRKEIIELDKRVAAAWEAARLLLVSTEEQAEKLLAAGQRGPESAALASSVDPNEQEGEIQGSQSTAASAVASASPDTQTTSFLEDGRKKQKSKARQLSVTTQLPPFITGGDVNVNTLNFLVTARVSKRLSETELLNPALLASGIFEEIRGYVSDAGAGLENTKKQRNLAKDSDVFSAIYKVLTCGFEGDLLPPTNAPYASVALQVAGFLRVELEESKSFPWEKVVQATGDGAFKEKQYAAAAKHLKAKAQKFINLFTPCVTVVDDAAQLLKLPDRSKTKARVAKKLKNVFKHRRKTLAASPELCKNSGELHQLSRMLVTWWVHGSAPRQEDKEGHKHHRTVADTFKSARLLFASFVFQNGHDQKKIATEIFQAGCAKNKFSVPDGWALKASKQDAGSLEVSFADIKKGVDASLMYLTAHLGFLDISDWSLPMRAAQELADACGKHAVVPMDMLIDSAAGNILKSYQCIILQNEGIKVLTQAFGKSAKAVDKAYLKYVFTFLASVHAWKGSSRTKHGSLVDLFKKYEKTPTDSEKQDVLAQWNMNFPELECPWKRNKRIQKSMLKKGTAYKTPHRDLGKAASRLTDYHCPADIALRIEDLSGLAKPDEAQGCTGDSAECMASEYNAELSYSL</sequence>
<reference evidence="2 3" key="1">
    <citation type="journal article" date="2016" name="BMC Genomics">
        <title>Comparative genomics reveals Cyclospora cayetanensis possesses coccidia-like metabolism and invasion components but unique surface antigens.</title>
        <authorList>
            <person name="Liu S."/>
            <person name="Wang L."/>
            <person name="Zheng H."/>
            <person name="Xu Z."/>
            <person name="Roellig D.M."/>
            <person name="Li N."/>
            <person name="Frace M.A."/>
            <person name="Tang K."/>
            <person name="Arrowood M.J."/>
            <person name="Moss D.M."/>
            <person name="Zhang L."/>
            <person name="Feng Y."/>
            <person name="Xiao L."/>
        </authorList>
    </citation>
    <scope>NUCLEOTIDE SEQUENCE [LARGE SCALE GENOMIC DNA]</scope>
    <source>
        <strain evidence="2 3">CHN_HEN01</strain>
    </source>
</reference>
<organism evidence="2 3">
    <name type="scientific">Cyclospora cayetanensis</name>
    <dbReference type="NCBI Taxonomy" id="88456"/>
    <lineage>
        <taxon>Eukaryota</taxon>
        <taxon>Sar</taxon>
        <taxon>Alveolata</taxon>
        <taxon>Apicomplexa</taxon>
        <taxon>Conoidasida</taxon>
        <taxon>Coccidia</taxon>
        <taxon>Eucoccidiorida</taxon>
        <taxon>Eimeriorina</taxon>
        <taxon>Eimeriidae</taxon>
        <taxon>Cyclospora</taxon>
    </lineage>
</organism>
<name>A0A1D3CYM2_9EIME</name>
<accession>A0A1D3CYM2</accession>
<dbReference type="VEuPathDB" id="ToxoDB:LOC34622832"/>
<comment type="caution">
    <text evidence="2">The sequence shown here is derived from an EMBL/GenBank/DDBJ whole genome shotgun (WGS) entry which is preliminary data.</text>
</comment>
<dbReference type="AlphaFoldDB" id="A0A1D3CYM2"/>
<keyword evidence="3" id="KW-1185">Reference proteome</keyword>
<dbReference type="Proteomes" id="UP000095192">
    <property type="component" value="Unassembled WGS sequence"/>
</dbReference>
<feature type="region of interest" description="Disordered" evidence="1">
    <location>
        <begin position="207"/>
        <end position="244"/>
    </location>
</feature>
<feature type="compositionally biased region" description="Basic and acidic residues" evidence="1">
    <location>
        <begin position="223"/>
        <end position="244"/>
    </location>
</feature>
<protein>
    <submittedName>
        <fullName evidence="2">Uncharacterized protein</fullName>
    </submittedName>
</protein>